<dbReference type="Pfam" id="PF03772">
    <property type="entry name" value="Competence"/>
    <property type="match status" value="1"/>
</dbReference>
<evidence type="ECO:0000256" key="6">
    <source>
        <dbReference type="SAM" id="Phobius"/>
    </source>
</evidence>
<feature type="transmembrane region" description="Helical" evidence="6">
    <location>
        <begin position="350"/>
        <end position="371"/>
    </location>
</feature>
<comment type="subcellular location">
    <subcellularLocation>
        <location evidence="1">Cell membrane</location>
        <topology evidence="1">Multi-pass membrane protein</topology>
    </subcellularLocation>
</comment>
<keyword evidence="2" id="KW-1003">Cell membrane</keyword>
<protein>
    <submittedName>
        <fullName evidence="8">Competence protein ComEC</fullName>
    </submittedName>
</protein>
<gene>
    <name evidence="8" type="ORF">CVS30_12875</name>
</gene>
<dbReference type="OrthoDB" id="7177610at2"/>
<feature type="transmembrane region" description="Helical" evidence="6">
    <location>
        <begin position="63"/>
        <end position="85"/>
    </location>
</feature>
<evidence type="ECO:0000256" key="2">
    <source>
        <dbReference type="ARBA" id="ARBA00022475"/>
    </source>
</evidence>
<proteinExistence type="predicted"/>
<feature type="transmembrane region" description="Helical" evidence="6">
    <location>
        <begin position="517"/>
        <end position="538"/>
    </location>
</feature>
<accession>A0A2V5IN10</accession>
<dbReference type="InterPro" id="IPR052159">
    <property type="entry name" value="Competence_DNA_uptake"/>
</dbReference>
<reference evidence="8 9" key="1">
    <citation type="submission" date="2018-05" db="EMBL/GenBank/DDBJ databases">
        <title>Genetic diversity of glacier-inhabiting Cryobacterium bacteria in China and description of Cryobacterium mengkeensis sp. nov. and Arthrobacter glacialis sp. nov.</title>
        <authorList>
            <person name="Liu Q."/>
            <person name="Xin Y.-H."/>
        </authorList>
    </citation>
    <scope>NUCLEOTIDE SEQUENCE [LARGE SCALE GENOMIC DNA]</scope>
    <source>
        <strain evidence="8 9">B7</strain>
    </source>
</reference>
<keyword evidence="4 6" id="KW-1133">Transmembrane helix</keyword>
<evidence type="ECO:0000259" key="7">
    <source>
        <dbReference type="Pfam" id="PF03772"/>
    </source>
</evidence>
<dbReference type="PANTHER" id="PTHR30619">
    <property type="entry name" value="DNA INTERNALIZATION/COMPETENCE PROTEIN COMEC/REC2"/>
    <property type="match status" value="1"/>
</dbReference>
<keyword evidence="3 6" id="KW-0812">Transmembrane</keyword>
<feature type="transmembrane region" description="Helical" evidence="6">
    <location>
        <begin position="304"/>
        <end position="320"/>
    </location>
</feature>
<dbReference type="Proteomes" id="UP000247980">
    <property type="component" value="Unassembled WGS sequence"/>
</dbReference>
<evidence type="ECO:0000256" key="5">
    <source>
        <dbReference type="ARBA" id="ARBA00023136"/>
    </source>
</evidence>
<comment type="caution">
    <text evidence="8">The sequence shown here is derived from an EMBL/GenBank/DDBJ whole genome shotgun (WGS) entry which is preliminary data.</text>
</comment>
<dbReference type="PANTHER" id="PTHR30619:SF7">
    <property type="entry name" value="BETA-LACTAMASE DOMAIN PROTEIN"/>
    <property type="match status" value="1"/>
</dbReference>
<feature type="transmembrane region" description="Helical" evidence="6">
    <location>
        <begin position="442"/>
        <end position="462"/>
    </location>
</feature>
<feature type="domain" description="ComEC/Rec2-related protein" evidence="7">
    <location>
        <begin position="230"/>
        <end position="492"/>
    </location>
</feature>
<feature type="transmembrane region" description="Helical" evidence="6">
    <location>
        <begin position="474"/>
        <end position="496"/>
    </location>
</feature>
<feature type="transmembrane region" description="Helical" evidence="6">
    <location>
        <begin position="7"/>
        <end position="26"/>
    </location>
</feature>
<keyword evidence="5 6" id="KW-0472">Membrane</keyword>
<feature type="transmembrane region" description="Helical" evidence="6">
    <location>
        <begin position="378"/>
        <end position="402"/>
    </location>
</feature>
<feature type="transmembrane region" description="Helical" evidence="6">
    <location>
        <begin position="414"/>
        <end position="435"/>
    </location>
</feature>
<organism evidence="8 9">
    <name type="scientific">Arthrobacter psychrolactophilus</name>
    <dbReference type="NCBI Taxonomy" id="92442"/>
    <lineage>
        <taxon>Bacteria</taxon>
        <taxon>Bacillati</taxon>
        <taxon>Actinomycetota</taxon>
        <taxon>Actinomycetes</taxon>
        <taxon>Micrococcales</taxon>
        <taxon>Micrococcaceae</taxon>
        <taxon>Arthrobacter</taxon>
    </lineage>
</organism>
<evidence type="ECO:0000256" key="3">
    <source>
        <dbReference type="ARBA" id="ARBA00022692"/>
    </source>
</evidence>
<evidence type="ECO:0000313" key="9">
    <source>
        <dbReference type="Proteomes" id="UP000247980"/>
    </source>
</evidence>
<sequence length="543" mass="57361">MRHRPDLRLVPAVAGVWLTAALAILWPLRQVMIAASVLGMALMCAVVGRMLRRRRTPHRAAGTTLALATACIVAVLIAIALQLHLMASSPITELSRQHQDLALTLEVSSVPRLLAAGQGPPQLIFEAVVLHATANARSATGRLTIVVLAKPSWSGVHQGDRVTTAGVLAAPRAGSREAAVLHPSTIPLAVTPEREESRQLITAMRTSWIGAARQVWGETSPDTAGLLPGMVMGDRSGTAASLDEAMKTVGLTHLTAVSGANCTLILASLMLVLRTAKVSRLLAVPLALLGLGGFVLLVGPDPSVLRAAVMGSIGAMAILGGRPKRTGALLSLAILVLLMADPWLARDFAFILSVLATLGLHLVGQRCVVWLHALLPLWLAQAMAIPLAAQLFCSPVIVLLQARLTVYTIPANMLAAPLIALVTMVGTLGLVLAALVPPAAALCAAVSGVGAWWVALVARFMSGLPAASLPWPEGVQGMVFMALLNVLVLLLLLAVVEREQSRLLAHRLMQYLPDRWRHRYGFLVVAVIAAGLTVWWTAAVRQL</sequence>
<dbReference type="NCBIfam" id="TIGR00360">
    <property type="entry name" value="ComEC_N-term"/>
    <property type="match status" value="1"/>
</dbReference>
<feature type="transmembrane region" description="Helical" evidence="6">
    <location>
        <begin position="251"/>
        <end position="273"/>
    </location>
</feature>
<feature type="transmembrane region" description="Helical" evidence="6">
    <location>
        <begin position="280"/>
        <end position="298"/>
    </location>
</feature>
<dbReference type="InterPro" id="IPR004477">
    <property type="entry name" value="ComEC_N"/>
</dbReference>
<dbReference type="GO" id="GO:0005886">
    <property type="term" value="C:plasma membrane"/>
    <property type="evidence" value="ECO:0007669"/>
    <property type="project" value="UniProtKB-SubCell"/>
</dbReference>
<dbReference type="AlphaFoldDB" id="A0A2V5IN10"/>
<evidence type="ECO:0000313" key="8">
    <source>
        <dbReference type="EMBL" id="PYI37955.1"/>
    </source>
</evidence>
<name>A0A2V5IN10_9MICC</name>
<feature type="transmembrane region" description="Helical" evidence="6">
    <location>
        <begin position="32"/>
        <end position="51"/>
    </location>
</feature>
<keyword evidence="9" id="KW-1185">Reference proteome</keyword>
<evidence type="ECO:0000256" key="4">
    <source>
        <dbReference type="ARBA" id="ARBA00022989"/>
    </source>
</evidence>
<dbReference type="EMBL" id="QJVC01000014">
    <property type="protein sequence ID" value="PYI37955.1"/>
    <property type="molecule type" value="Genomic_DNA"/>
</dbReference>
<evidence type="ECO:0000256" key="1">
    <source>
        <dbReference type="ARBA" id="ARBA00004651"/>
    </source>
</evidence>
<feature type="transmembrane region" description="Helical" evidence="6">
    <location>
        <begin position="327"/>
        <end position="344"/>
    </location>
</feature>